<gene>
    <name evidence="1" type="ORF">M5K25_018966</name>
</gene>
<evidence type="ECO:0000313" key="2">
    <source>
        <dbReference type="Proteomes" id="UP001552299"/>
    </source>
</evidence>
<proteinExistence type="predicted"/>
<evidence type="ECO:0000313" key="1">
    <source>
        <dbReference type="EMBL" id="KAL0910870.1"/>
    </source>
</evidence>
<dbReference type="EMBL" id="JANQDX010000015">
    <property type="protein sequence ID" value="KAL0910870.1"/>
    <property type="molecule type" value="Genomic_DNA"/>
</dbReference>
<keyword evidence="2" id="KW-1185">Reference proteome</keyword>
<sequence>MTDSCFHEVYNEWFGFVFSIGAYRLAFNCRDKLRPKETRQRKRGGLNLWLKIGDSSQASKILEFYLSIIVDELLSTNNHPSAIAEPPPVR</sequence>
<name>A0ABD0UDJ9_DENTH</name>
<reference evidence="1 2" key="1">
    <citation type="journal article" date="2024" name="Plant Biotechnol. J.">
        <title>Dendrobium thyrsiflorum genome and its molecular insights into genes involved in important horticultural traits.</title>
        <authorList>
            <person name="Chen B."/>
            <person name="Wang J.Y."/>
            <person name="Zheng P.J."/>
            <person name="Li K.L."/>
            <person name="Liang Y.M."/>
            <person name="Chen X.F."/>
            <person name="Zhang C."/>
            <person name="Zhao X."/>
            <person name="He X."/>
            <person name="Zhang G.Q."/>
            <person name="Liu Z.J."/>
            <person name="Xu Q."/>
        </authorList>
    </citation>
    <scope>NUCLEOTIDE SEQUENCE [LARGE SCALE GENOMIC DNA]</scope>
    <source>
        <strain evidence="1">GZMU011</strain>
    </source>
</reference>
<protein>
    <submittedName>
        <fullName evidence="1">Uncharacterized protein</fullName>
    </submittedName>
</protein>
<dbReference type="Proteomes" id="UP001552299">
    <property type="component" value="Unassembled WGS sequence"/>
</dbReference>
<comment type="caution">
    <text evidence="1">The sequence shown here is derived from an EMBL/GenBank/DDBJ whole genome shotgun (WGS) entry which is preliminary data.</text>
</comment>
<organism evidence="1 2">
    <name type="scientific">Dendrobium thyrsiflorum</name>
    <name type="common">Pinecone-like raceme dendrobium</name>
    <name type="synonym">Orchid</name>
    <dbReference type="NCBI Taxonomy" id="117978"/>
    <lineage>
        <taxon>Eukaryota</taxon>
        <taxon>Viridiplantae</taxon>
        <taxon>Streptophyta</taxon>
        <taxon>Embryophyta</taxon>
        <taxon>Tracheophyta</taxon>
        <taxon>Spermatophyta</taxon>
        <taxon>Magnoliopsida</taxon>
        <taxon>Liliopsida</taxon>
        <taxon>Asparagales</taxon>
        <taxon>Orchidaceae</taxon>
        <taxon>Epidendroideae</taxon>
        <taxon>Malaxideae</taxon>
        <taxon>Dendrobiinae</taxon>
        <taxon>Dendrobium</taxon>
    </lineage>
</organism>
<dbReference type="AlphaFoldDB" id="A0ABD0UDJ9"/>
<accession>A0ABD0UDJ9</accession>